<feature type="region of interest" description="Disordered" evidence="1">
    <location>
        <begin position="303"/>
        <end position="341"/>
    </location>
</feature>
<name>A0AAJ5C6Z9_9BASI</name>
<evidence type="ECO:0000256" key="1">
    <source>
        <dbReference type="SAM" id="MobiDB-lite"/>
    </source>
</evidence>
<accession>A0AAJ5C6Z9</accession>
<dbReference type="EMBL" id="OAPG01000014">
    <property type="protein sequence ID" value="SNX86400.1"/>
    <property type="molecule type" value="Genomic_DNA"/>
</dbReference>
<feature type="region of interest" description="Disordered" evidence="1">
    <location>
        <begin position="402"/>
        <end position="547"/>
    </location>
</feature>
<evidence type="ECO:0000313" key="2">
    <source>
        <dbReference type="EMBL" id="SNX86400.1"/>
    </source>
</evidence>
<keyword evidence="3" id="KW-1185">Reference proteome</keyword>
<protein>
    <submittedName>
        <fullName evidence="2">Uncharacterized protein</fullName>
    </submittedName>
</protein>
<feature type="compositionally biased region" description="Low complexity" evidence="1">
    <location>
        <begin position="195"/>
        <end position="204"/>
    </location>
</feature>
<dbReference type="Proteomes" id="UP001294444">
    <property type="component" value="Unassembled WGS sequence"/>
</dbReference>
<gene>
    <name evidence="2" type="ORF">MEPE_05109</name>
</gene>
<feature type="region of interest" description="Disordered" evidence="1">
    <location>
        <begin position="354"/>
        <end position="375"/>
    </location>
</feature>
<feature type="compositionally biased region" description="Polar residues" evidence="1">
    <location>
        <begin position="70"/>
        <end position="85"/>
    </location>
</feature>
<feature type="compositionally biased region" description="Low complexity" evidence="1">
    <location>
        <begin position="95"/>
        <end position="104"/>
    </location>
</feature>
<sequence length="547" mass="59155">MSAVERRSLPQSFSAIASKGRRLFARDSDTISSEWSNRSPMPLPTSALNLNEALEQCWSAASSPYCLSTQLRSPQPSASLQSNSWGKDFGRRRSSNTTTTSTSSAGGLTQEKSQRRRKSLFSKKPRSEHLFDAMLEEDAQKLQRQFVDPFARNTQYNLVGTVVSLQQSSDRGAGKSDSGSLLSRTRSTQRLSAHQQKQQQRQWQQQQLKKEALDRVSDLVCLSVENQTEMSRGHIGASSPTFLSPSPTTCDRYFYPVAEPASPSSPGNSTGSSTSLVAFPMHGRAGRGLYLTVNSDADTTGDLSSVASPSLSTISTKADCPRDSELDAPPEGDEGPQSAFWLHVPSPAQHTILLPSAMKRHPSRTMELDTSKRSSASLRAEIGHGSMSKPASTLTSRLYANSQQQSFDWSDSEDSRTSLHPPPPLRPSRNPLRSRSKSLSAATARARGTDRASIRSSSPPPPLPTPPTPLSSSSSVVVASGLVGPLNLTPVQSQSGSRRTSEHGRPRVGRSDSWASIASNGSFEEQQGPPFHTPTFGTSQWSSLPVS</sequence>
<feature type="compositionally biased region" description="Low complexity" evidence="1">
    <location>
        <begin position="470"/>
        <end position="486"/>
    </location>
</feature>
<feature type="compositionally biased region" description="Polar residues" evidence="1">
    <location>
        <begin position="513"/>
        <end position="525"/>
    </location>
</feature>
<feature type="region of interest" description="Disordered" evidence="1">
    <location>
        <begin position="167"/>
        <end position="204"/>
    </location>
</feature>
<feature type="compositionally biased region" description="Basic residues" evidence="1">
    <location>
        <begin position="114"/>
        <end position="124"/>
    </location>
</feature>
<organism evidence="2 3">
    <name type="scientific">Melanopsichium pennsylvanicum</name>
    <dbReference type="NCBI Taxonomy" id="63383"/>
    <lineage>
        <taxon>Eukaryota</taxon>
        <taxon>Fungi</taxon>
        <taxon>Dikarya</taxon>
        <taxon>Basidiomycota</taxon>
        <taxon>Ustilaginomycotina</taxon>
        <taxon>Ustilaginomycetes</taxon>
        <taxon>Ustilaginales</taxon>
        <taxon>Ustilaginaceae</taxon>
        <taxon>Melanopsichium</taxon>
    </lineage>
</organism>
<reference evidence="2" key="1">
    <citation type="submission" date="2023-10" db="EMBL/GenBank/DDBJ databases">
        <authorList>
            <person name="Guldener U."/>
        </authorList>
    </citation>
    <scope>NUCLEOTIDE SEQUENCE</scope>
    <source>
        <strain evidence="2">Mp4</strain>
    </source>
</reference>
<dbReference type="AlphaFoldDB" id="A0AAJ5C6Z9"/>
<feature type="compositionally biased region" description="Pro residues" evidence="1">
    <location>
        <begin position="458"/>
        <end position="469"/>
    </location>
</feature>
<feature type="compositionally biased region" description="Polar residues" evidence="1">
    <location>
        <begin position="303"/>
        <end position="316"/>
    </location>
</feature>
<feature type="compositionally biased region" description="Polar residues" evidence="1">
    <location>
        <begin position="535"/>
        <end position="547"/>
    </location>
</feature>
<evidence type="ECO:0000313" key="3">
    <source>
        <dbReference type="Proteomes" id="UP001294444"/>
    </source>
</evidence>
<proteinExistence type="predicted"/>
<feature type="region of interest" description="Disordered" evidence="1">
    <location>
        <begin position="70"/>
        <end position="125"/>
    </location>
</feature>
<feature type="compositionally biased region" description="Polar residues" evidence="1">
    <location>
        <begin position="489"/>
        <end position="498"/>
    </location>
</feature>
<feature type="compositionally biased region" description="Low complexity" evidence="1">
    <location>
        <begin position="427"/>
        <end position="446"/>
    </location>
</feature>
<feature type="compositionally biased region" description="Polar residues" evidence="1">
    <location>
        <begin position="177"/>
        <end position="194"/>
    </location>
</feature>
<comment type="caution">
    <text evidence="2">The sequence shown here is derived from an EMBL/GenBank/DDBJ whole genome shotgun (WGS) entry which is preliminary data.</text>
</comment>